<evidence type="ECO:0000313" key="1">
    <source>
        <dbReference type="EMBL" id="ESU36516.1"/>
    </source>
</evidence>
<evidence type="ECO:0000313" key="2">
    <source>
        <dbReference type="Proteomes" id="UP000018320"/>
    </source>
</evidence>
<accession>V6TCC9</accession>
<feature type="non-terminal residue" evidence="1">
    <location>
        <position position="1"/>
    </location>
</feature>
<dbReference type="EMBL" id="AHGT01000045">
    <property type="protein sequence ID" value="ESU36516.1"/>
    <property type="molecule type" value="Genomic_DNA"/>
</dbReference>
<reference evidence="1 2" key="2">
    <citation type="journal article" date="2013" name="Genome Biol. Evol.">
        <title>Genome sequencing of Giardia lamblia genotypes A2 and B isolates (DH and GS) and comparative analysis with the genomes of genotypes A1 and E (WB and Pig).</title>
        <authorList>
            <person name="Adam R.D."/>
            <person name="Dahlstrom E.W."/>
            <person name="Martens C.A."/>
            <person name="Bruno D.P."/>
            <person name="Barbian K.D."/>
            <person name="Ricklefs S.M."/>
            <person name="Hernandez M.M."/>
            <person name="Narla N.P."/>
            <person name="Patel R.B."/>
            <person name="Porcella S.F."/>
            <person name="Nash T.E."/>
        </authorList>
    </citation>
    <scope>NUCLEOTIDE SEQUENCE [LARGE SCALE GENOMIC DNA]</scope>
    <source>
        <strain evidence="1 2">DH</strain>
    </source>
</reference>
<sequence>VALDYLWMLWTYAHFELVLMSVRALSDGVQELLSSPLLTERRVAELLDPILRKRPSLVLLVFSLLIRRLLLPDIGPDAHNIALLYSFCLDRTHVGTFEGLSLALETHATLLLQCVIVEGNLRFEDQPHSVCALMRHKGALSIIFKALALTPWLSKEDVAALVQAPIIQRLRTSEQYSRRQEHFTKQTNFVTASKLIVNITRQKYPLLHSRYSAILYSIVQNYDTLFNSIESADNAPLFREYLHALQAERSSAAGNFAQLGPYFKWRHYRDQILAAAARERSRDQPTVIKTVMINIRGFAEHSRARSSNFTLTYNAFLREMLRITSNTIPLENELKKQEEIIETLLSNNIRAAAIALPTNTLKQCHDMLILAGLIRQDVLNCSGTTLFLLGVSYGTD</sequence>
<dbReference type="VEuPathDB" id="GiardiaDB:QR46_0754"/>
<dbReference type="VEuPathDB" id="GiardiaDB:GL50581_3983"/>
<organism evidence="1 2">
    <name type="scientific">Giardia intestinalis</name>
    <name type="common">Giardia lamblia</name>
    <dbReference type="NCBI Taxonomy" id="5741"/>
    <lineage>
        <taxon>Eukaryota</taxon>
        <taxon>Metamonada</taxon>
        <taxon>Diplomonadida</taxon>
        <taxon>Hexamitidae</taxon>
        <taxon>Giardiinae</taxon>
        <taxon>Giardia</taxon>
    </lineage>
</organism>
<comment type="caution">
    <text evidence="1">The sequence shown here is derived from an EMBL/GenBank/DDBJ whole genome shotgun (WGS) entry which is preliminary data.</text>
</comment>
<dbReference type="AlphaFoldDB" id="V6TCC9"/>
<reference evidence="2" key="1">
    <citation type="submission" date="2012-02" db="EMBL/GenBank/DDBJ databases">
        <title>Genome sequencing of Giardia lamblia Genotypes A2 and B isolates (DH and GS) and comparative analysis with the genomes of Genotypes A1 and E (WB and Pig).</title>
        <authorList>
            <person name="Adam R."/>
            <person name="Dahlstrom E."/>
            <person name="Martens C."/>
            <person name="Bruno D."/>
            <person name="Barbian K."/>
            <person name="Porcella S.F."/>
            <person name="Nash T."/>
        </authorList>
    </citation>
    <scope>NUCLEOTIDE SEQUENCE</scope>
    <source>
        <strain evidence="2">DH</strain>
    </source>
</reference>
<name>V6TCC9_GIAIN</name>
<dbReference type="Proteomes" id="UP000018320">
    <property type="component" value="Unassembled WGS sequence"/>
</dbReference>
<dbReference type="VEuPathDB" id="GiardiaDB:GL50803_0014752"/>
<proteinExistence type="predicted"/>
<protein>
    <submittedName>
        <fullName evidence="1">Uncharacterized protein</fullName>
    </submittedName>
</protein>
<gene>
    <name evidence="1" type="ORF">DHA2_154379</name>
</gene>
<dbReference type="VEuPathDB" id="GiardiaDB:DHA2_154379"/>